<accession>A0ABU7CTL9</accession>
<name>A0ABU7CTL9_9TELE</name>
<sequence length="107" mass="12323">MLLIDTRDKTLPKPSGQQDKEKGPSSSLEQSCGGFRGQMEPRSAPDMDRSHPVDKQQQDISFLQHPSQKCDFIHRSVLFALEYSDFFTRFLLYCRITAQSCSFFLDK</sequence>
<evidence type="ECO:0000313" key="3">
    <source>
        <dbReference type="Proteomes" id="UP001352852"/>
    </source>
</evidence>
<dbReference type="Proteomes" id="UP001352852">
    <property type="component" value="Unassembled WGS sequence"/>
</dbReference>
<organism evidence="2 3">
    <name type="scientific">Characodon lateralis</name>
    <dbReference type="NCBI Taxonomy" id="208331"/>
    <lineage>
        <taxon>Eukaryota</taxon>
        <taxon>Metazoa</taxon>
        <taxon>Chordata</taxon>
        <taxon>Craniata</taxon>
        <taxon>Vertebrata</taxon>
        <taxon>Euteleostomi</taxon>
        <taxon>Actinopterygii</taxon>
        <taxon>Neopterygii</taxon>
        <taxon>Teleostei</taxon>
        <taxon>Neoteleostei</taxon>
        <taxon>Acanthomorphata</taxon>
        <taxon>Ovalentaria</taxon>
        <taxon>Atherinomorphae</taxon>
        <taxon>Cyprinodontiformes</taxon>
        <taxon>Goodeidae</taxon>
        <taxon>Characodon</taxon>
    </lineage>
</organism>
<comment type="caution">
    <text evidence="2">The sequence shown here is derived from an EMBL/GenBank/DDBJ whole genome shotgun (WGS) entry which is preliminary data.</text>
</comment>
<gene>
    <name evidence="2" type="ORF">CHARACLAT_019737</name>
</gene>
<protein>
    <submittedName>
        <fullName evidence="2">Uncharacterized protein</fullName>
    </submittedName>
</protein>
<evidence type="ECO:0000313" key="2">
    <source>
        <dbReference type="EMBL" id="MED6264883.1"/>
    </source>
</evidence>
<evidence type="ECO:0000256" key="1">
    <source>
        <dbReference type="SAM" id="MobiDB-lite"/>
    </source>
</evidence>
<dbReference type="EMBL" id="JAHUTJ010001811">
    <property type="protein sequence ID" value="MED6264883.1"/>
    <property type="molecule type" value="Genomic_DNA"/>
</dbReference>
<feature type="compositionally biased region" description="Basic and acidic residues" evidence="1">
    <location>
        <begin position="43"/>
        <end position="57"/>
    </location>
</feature>
<feature type="region of interest" description="Disordered" evidence="1">
    <location>
        <begin position="1"/>
        <end position="58"/>
    </location>
</feature>
<keyword evidence="3" id="KW-1185">Reference proteome</keyword>
<feature type="compositionally biased region" description="Basic and acidic residues" evidence="1">
    <location>
        <begin position="1"/>
        <end position="11"/>
    </location>
</feature>
<reference evidence="2 3" key="1">
    <citation type="submission" date="2021-06" db="EMBL/GenBank/DDBJ databases">
        <authorList>
            <person name="Palmer J.M."/>
        </authorList>
    </citation>
    <scope>NUCLEOTIDE SEQUENCE [LARGE SCALE GENOMIC DNA]</scope>
    <source>
        <strain evidence="2 3">CL_MEX2019</strain>
        <tissue evidence="2">Muscle</tissue>
    </source>
</reference>
<proteinExistence type="predicted"/>